<protein>
    <submittedName>
        <fullName evidence="2">Uncharacterized protein</fullName>
    </submittedName>
</protein>
<name>A0AAX2GXX6_9FLAO</name>
<dbReference type="KEGG" id="chg:AXF12_02260"/>
<keyword evidence="3" id="KW-1185">Reference proteome</keyword>
<evidence type="ECO:0000313" key="2">
    <source>
        <dbReference type="EMBL" id="SNV10403.1"/>
    </source>
</evidence>
<dbReference type="Proteomes" id="UP000065822">
    <property type="component" value="Chromosome"/>
</dbReference>
<reference evidence="2 4" key="2">
    <citation type="submission" date="2017-06" db="EMBL/GenBank/DDBJ databases">
        <authorList>
            <consortium name="Pathogen Informatics"/>
        </authorList>
    </citation>
    <scope>NUCLEOTIDE SEQUENCE [LARGE SCALE GENOMIC DNA]</scope>
    <source>
        <strain evidence="2 4">NCTC12947</strain>
    </source>
</reference>
<proteinExistence type="predicted"/>
<dbReference type="AlphaFoldDB" id="A0AAX2GXX6"/>
<accession>A0AAX2GXX6</accession>
<dbReference type="Proteomes" id="UP000215539">
    <property type="component" value="Chromosome 1"/>
</dbReference>
<evidence type="ECO:0000313" key="3">
    <source>
        <dbReference type="Proteomes" id="UP000065822"/>
    </source>
</evidence>
<evidence type="ECO:0000313" key="1">
    <source>
        <dbReference type="EMBL" id="AMD84456.1"/>
    </source>
</evidence>
<evidence type="ECO:0000313" key="4">
    <source>
        <dbReference type="Proteomes" id="UP000215539"/>
    </source>
</evidence>
<dbReference type="EMBL" id="LT906449">
    <property type="protein sequence ID" value="SNV10403.1"/>
    <property type="molecule type" value="Genomic_DNA"/>
</dbReference>
<dbReference type="RefSeq" id="WP_066428022.1">
    <property type="nucleotide sequence ID" value="NZ_CP014227.1"/>
</dbReference>
<sequence>MSVIRKEDFTHDELIKRIFKAYEKADKQKYANLFLASLSTGELSWRGGLAVLAVMQTFPKHKFIPRGKDEFLPGYCKICTNHEKSFIGTPEYLEYCFEHEGGIWPDDLLKMYTFLLKTNALKDRKPTKDDFRIFSHIINILLSAGQMENVKRDVFSQIQQIGLKNTPVYKLHYIIDTLGYCSILETKQHKGFLHQYTDLTTAPKKAYSAAFSYPVDFWLGKDGVNQEALKFWFGHCKELEEFWTRYRVYAKPPI</sequence>
<gene>
    <name evidence="1" type="ORF">AXF12_02260</name>
    <name evidence="2" type="ORF">SAMEA44541418_01294</name>
</gene>
<dbReference type="EMBL" id="CP014227">
    <property type="protein sequence ID" value="AMD84456.1"/>
    <property type="molecule type" value="Genomic_DNA"/>
</dbReference>
<organism evidence="2 4">
    <name type="scientific">Capnocytophaga haemolytica</name>
    <dbReference type="NCBI Taxonomy" id="45243"/>
    <lineage>
        <taxon>Bacteria</taxon>
        <taxon>Pseudomonadati</taxon>
        <taxon>Bacteroidota</taxon>
        <taxon>Flavobacteriia</taxon>
        <taxon>Flavobacteriales</taxon>
        <taxon>Flavobacteriaceae</taxon>
        <taxon>Capnocytophaga</taxon>
    </lineage>
</organism>
<reference evidence="1 3" key="1">
    <citation type="submission" date="2016-02" db="EMBL/GenBank/DDBJ databases">
        <authorList>
            <person name="Holder M.E."/>
            <person name="Ajami N.J."/>
            <person name="Petrosino J.F."/>
        </authorList>
    </citation>
    <scope>NUCLEOTIDE SEQUENCE [LARGE SCALE GENOMIC DNA]</scope>
    <source>
        <strain evidence="1 3">CCUG 32990</strain>
    </source>
</reference>